<evidence type="ECO:0000313" key="3">
    <source>
        <dbReference type="Proteomes" id="UP001205185"/>
    </source>
</evidence>
<keyword evidence="1" id="KW-0472">Membrane</keyword>
<protein>
    <submittedName>
        <fullName evidence="2">Uncharacterized protein</fullName>
    </submittedName>
</protein>
<feature type="transmembrane region" description="Helical" evidence="1">
    <location>
        <begin position="122"/>
        <end position="140"/>
    </location>
</feature>
<dbReference type="Proteomes" id="UP001205185">
    <property type="component" value="Unassembled WGS sequence"/>
</dbReference>
<name>A0ABT1IHX1_9PSEU</name>
<feature type="transmembrane region" description="Helical" evidence="1">
    <location>
        <begin position="40"/>
        <end position="59"/>
    </location>
</feature>
<proteinExistence type="predicted"/>
<dbReference type="RefSeq" id="WP_253889086.1">
    <property type="nucleotide sequence ID" value="NZ_BAAAVB010000015.1"/>
</dbReference>
<keyword evidence="1" id="KW-1133">Transmembrane helix</keyword>
<reference evidence="2 3" key="1">
    <citation type="submission" date="2022-06" db="EMBL/GenBank/DDBJ databases">
        <title>Genomic Encyclopedia of Archaeal and Bacterial Type Strains, Phase II (KMG-II): from individual species to whole genera.</title>
        <authorList>
            <person name="Goeker M."/>
        </authorList>
    </citation>
    <scope>NUCLEOTIDE SEQUENCE [LARGE SCALE GENOMIC DNA]</scope>
    <source>
        <strain evidence="2 3">DSM 44255</strain>
    </source>
</reference>
<comment type="caution">
    <text evidence="2">The sequence shown here is derived from an EMBL/GenBank/DDBJ whole genome shotgun (WGS) entry which is preliminary data.</text>
</comment>
<organism evidence="2 3">
    <name type="scientific">Actinokineospora diospyrosa</name>
    <dbReference type="NCBI Taxonomy" id="103728"/>
    <lineage>
        <taxon>Bacteria</taxon>
        <taxon>Bacillati</taxon>
        <taxon>Actinomycetota</taxon>
        <taxon>Actinomycetes</taxon>
        <taxon>Pseudonocardiales</taxon>
        <taxon>Pseudonocardiaceae</taxon>
        <taxon>Actinokineospora</taxon>
    </lineage>
</organism>
<sequence length="181" mass="18937">MTTSGPDPNQPYQPMPSAPPINDLLPTAVRPKSVTTSFQLWVVNAILGIVGFIVTVAIGTDALRESAATALRAQGKAATSAEIDTVVTAGLVFAGIIAAVSFALYLLFAFKMRAGKNWARMTLAILGTIGLIVNVLGLVSEGAAPAGIVVSVIQILLVGTAIYFMFTADSKAYFETTGKRY</sequence>
<feature type="transmembrane region" description="Helical" evidence="1">
    <location>
        <begin position="86"/>
        <end position="110"/>
    </location>
</feature>
<keyword evidence="3" id="KW-1185">Reference proteome</keyword>
<evidence type="ECO:0000313" key="2">
    <source>
        <dbReference type="EMBL" id="MCP2272151.1"/>
    </source>
</evidence>
<accession>A0ABT1IHX1</accession>
<dbReference type="EMBL" id="JAMTCO010000011">
    <property type="protein sequence ID" value="MCP2272151.1"/>
    <property type="molecule type" value="Genomic_DNA"/>
</dbReference>
<keyword evidence="1" id="KW-0812">Transmembrane</keyword>
<gene>
    <name evidence="2" type="ORF">LV75_004670</name>
</gene>
<evidence type="ECO:0000256" key="1">
    <source>
        <dbReference type="SAM" id="Phobius"/>
    </source>
</evidence>
<feature type="transmembrane region" description="Helical" evidence="1">
    <location>
        <begin position="146"/>
        <end position="166"/>
    </location>
</feature>